<feature type="non-terminal residue" evidence="7">
    <location>
        <position position="526"/>
    </location>
</feature>
<feature type="transmembrane region" description="Helical" evidence="5">
    <location>
        <begin position="287"/>
        <end position="309"/>
    </location>
</feature>
<feature type="transmembrane region" description="Helical" evidence="5">
    <location>
        <begin position="368"/>
        <end position="392"/>
    </location>
</feature>
<proteinExistence type="predicted"/>
<evidence type="ECO:0000313" key="7">
    <source>
        <dbReference type="EMBL" id="MBD3870209.1"/>
    </source>
</evidence>
<comment type="subcellular location">
    <subcellularLocation>
        <location evidence="1">Membrane</location>
        <topology evidence="1">Multi-pass membrane protein</topology>
    </subcellularLocation>
</comment>
<protein>
    <recommendedName>
        <fullName evidence="6">O-antigen ligase-related domain-containing protein</fullName>
    </recommendedName>
</protein>
<name>A0A8J6Y867_9BACT</name>
<gene>
    <name evidence="7" type="ORF">IFJ97_02480</name>
</gene>
<feature type="transmembrane region" description="Helical" evidence="5">
    <location>
        <begin position="321"/>
        <end position="348"/>
    </location>
</feature>
<evidence type="ECO:0000256" key="2">
    <source>
        <dbReference type="ARBA" id="ARBA00022692"/>
    </source>
</evidence>
<evidence type="ECO:0000313" key="8">
    <source>
        <dbReference type="Proteomes" id="UP000598633"/>
    </source>
</evidence>
<keyword evidence="2 5" id="KW-0812">Transmembrane</keyword>
<feature type="domain" description="O-antigen ligase-related" evidence="6">
    <location>
        <begin position="169"/>
        <end position="301"/>
    </location>
</feature>
<evidence type="ECO:0000256" key="5">
    <source>
        <dbReference type="SAM" id="Phobius"/>
    </source>
</evidence>
<dbReference type="PANTHER" id="PTHR37422">
    <property type="entry name" value="TEICHURONIC ACID BIOSYNTHESIS PROTEIN TUAE"/>
    <property type="match status" value="1"/>
</dbReference>
<feature type="transmembrane region" description="Helical" evidence="5">
    <location>
        <begin position="7"/>
        <end position="25"/>
    </location>
</feature>
<dbReference type="InterPro" id="IPR051533">
    <property type="entry name" value="WaaL-like"/>
</dbReference>
<evidence type="ECO:0000259" key="6">
    <source>
        <dbReference type="Pfam" id="PF04932"/>
    </source>
</evidence>
<evidence type="ECO:0000256" key="4">
    <source>
        <dbReference type="ARBA" id="ARBA00023136"/>
    </source>
</evidence>
<evidence type="ECO:0000256" key="1">
    <source>
        <dbReference type="ARBA" id="ARBA00004141"/>
    </source>
</evidence>
<feature type="transmembrane region" description="Helical" evidence="5">
    <location>
        <begin position="107"/>
        <end position="130"/>
    </location>
</feature>
<feature type="transmembrane region" description="Helical" evidence="5">
    <location>
        <begin position="167"/>
        <end position="198"/>
    </location>
</feature>
<keyword evidence="4 5" id="KW-0472">Membrane</keyword>
<keyword evidence="3 5" id="KW-1133">Transmembrane helix</keyword>
<reference evidence="7 8" key="1">
    <citation type="submission" date="2020-08" db="EMBL/GenBank/DDBJ databases">
        <title>Acidobacteriota in marine sediments use diverse sulfur dissimilation pathways.</title>
        <authorList>
            <person name="Wasmund K."/>
        </authorList>
    </citation>
    <scope>NUCLEOTIDE SEQUENCE [LARGE SCALE GENOMIC DNA]</scope>
    <source>
        <strain evidence="7">MAG AM3-A</strain>
    </source>
</reference>
<dbReference type="AlphaFoldDB" id="A0A8J6Y867"/>
<feature type="transmembrane region" description="Helical" evidence="5">
    <location>
        <begin position="204"/>
        <end position="223"/>
    </location>
</feature>
<dbReference type="EMBL" id="JACXWA010000041">
    <property type="protein sequence ID" value="MBD3870209.1"/>
    <property type="molecule type" value="Genomic_DNA"/>
</dbReference>
<dbReference type="Proteomes" id="UP000598633">
    <property type="component" value="Unassembled WGS sequence"/>
</dbReference>
<feature type="transmembrane region" description="Helical" evidence="5">
    <location>
        <begin position="31"/>
        <end position="47"/>
    </location>
</feature>
<feature type="transmembrane region" description="Helical" evidence="5">
    <location>
        <begin position="228"/>
        <end position="245"/>
    </location>
</feature>
<dbReference type="PANTHER" id="PTHR37422:SF23">
    <property type="entry name" value="TEICHURONIC ACID BIOSYNTHESIS PROTEIN TUAE"/>
    <property type="match status" value="1"/>
</dbReference>
<comment type="caution">
    <text evidence="7">The sequence shown here is derived from an EMBL/GenBank/DDBJ whole genome shotgun (WGS) entry which is preliminary data.</text>
</comment>
<organism evidence="7 8">
    <name type="scientific">Candidatus Sulfomarinibacter kjeldsenii</name>
    <dbReference type="NCBI Taxonomy" id="2885994"/>
    <lineage>
        <taxon>Bacteria</taxon>
        <taxon>Pseudomonadati</taxon>
        <taxon>Acidobacteriota</taxon>
        <taxon>Thermoanaerobaculia</taxon>
        <taxon>Thermoanaerobaculales</taxon>
        <taxon>Candidatus Sulfomarinibacteraceae</taxon>
        <taxon>Candidatus Sulfomarinibacter</taxon>
    </lineage>
</organism>
<accession>A0A8J6Y867</accession>
<dbReference type="Pfam" id="PF04932">
    <property type="entry name" value="Wzy_C"/>
    <property type="match status" value="1"/>
</dbReference>
<dbReference type="InterPro" id="IPR007016">
    <property type="entry name" value="O-antigen_ligase-rel_domated"/>
</dbReference>
<feature type="transmembrane region" description="Helical" evidence="5">
    <location>
        <begin position="142"/>
        <end position="160"/>
    </location>
</feature>
<feature type="transmembrane region" description="Helical" evidence="5">
    <location>
        <begin position="59"/>
        <end position="78"/>
    </location>
</feature>
<feature type="transmembrane region" description="Helical" evidence="5">
    <location>
        <begin position="84"/>
        <end position="100"/>
    </location>
</feature>
<sequence length="526" mass="56439">MTIREGSVVIVSSVVALAAILGGAFYPGPRVVIGVLLAAALGWAVAVRRGQLVSEEWVALGFVAWGVVSAALAAAAPLAAREAVTVWIVAWGLWIVARRARKSNSQAGLIILTATAVILAFGVMLEAVGLRGLRVGGLLENPNITASLLVVLLPAVFVIGGRQRWRFAAAAVLTLGLVFTGSRAGLLAMLAVVAVVLPRGRPKVVGLLTGGVGVMAVLVWRFVHQPDILAWFRPAIWSAVVRLWASHPLCGVGPGGLADAAGPQRLLHADHVGQRQFLIGYAESSPLAVLVQTGLVGVLIAFVALLIWWRRARGDQRLSRNMTATLVAMAVMGAFHDMLTMDVVLWWWALGIGLLEANSDPSTPKNGLSISSASGRTIVGMALSFVVLWGVVQPTWARWIWRSGGPDPVVAARTMRAEPWFDVPLEWRSRELLKQSRWSWETVAEATAVSGEAVRVHPGAARLWSIRATIHARVVAEFGPWSDSVNGAREGFARAVELEPHQPWSFLEWARLERNLGHTADAVNLV</sequence>
<evidence type="ECO:0000256" key="3">
    <source>
        <dbReference type="ARBA" id="ARBA00022989"/>
    </source>
</evidence>